<name>A0A933W1N8_UNCEI</name>
<dbReference type="FunFam" id="1.10.150.20:FF:000007">
    <property type="entry name" value="DNA ligase"/>
    <property type="match status" value="1"/>
</dbReference>
<dbReference type="InterPro" id="IPR001357">
    <property type="entry name" value="BRCT_dom"/>
</dbReference>
<dbReference type="Gene3D" id="3.40.50.10190">
    <property type="entry name" value="BRCT domain"/>
    <property type="match status" value="1"/>
</dbReference>
<dbReference type="InterPro" id="IPR010994">
    <property type="entry name" value="RuvA_2-like"/>
</dbReference>
<proteinExistence type="inferred from homology"/>
<evidence type="ECO:0000256" key="4">
    <source>
        <dbReference type="ARBA" id="ARBA00022598"/>
    </source>
</evidence>
<feature type="binding site" evidence="14">
    <location>
        <position position="300"/>
    </location>
    <ligand>
        <name>NAD(+)</name>
        <dbReference type="ChEBI" id="CHEBI:57540"/>
    </ligand>
</feature>
<organism evidence="17 18">
    <name type="scientific">Eiseniibacteriota bacterium</name>
    <dbReference type="NCBI Taxonomy" id="2212470"/>
    <lineage>
        <taxon>Bacteria</taxon>
        <taxon>Candidatus Eiseniibacteriota</taxon>
    </lineage>
</organism>
<keyword evidence="7 14" id="KW-0227">DNA damage</keyword>
<feature type="binding site" evidence="14">
    <location>
        <position position="143"/>
    </location>
    <ligand>
        <name>NAD(+)</name>
        <dbReference type="ChEBI" id="CHEBI:57540"/>
    </ligand>
</feature>
<dbReference type="Gene3D" id="3.30.470.30">
    <property type="entry name" value="DNA ligase/mRNA capping enzyme"/>
    <property type="match status" value="1"/>
</dbReference>
<dbReference type="CDD" id="cd00114">
    <property type="entry name" value="LIGANc"/>
    <property type="match status" value="1"/>
</dbReference>
<dbReference type="GO" id="GO:0046872">
    <property type="term" value="F:metal ion binding"/>
    <property type="evidence" value="ECO:0007669"/>
    <property type="project" value="UniProtKB-KW"/>
</dbReference>
<keyword evidence="8 14" id="KW-0862">Zinc</keyword>
<keyword evidence="10 14" id="KW-0520">NAD</keyword>
<dbReference type="GO" id="GO:0006281">
    <property type="term" value="P:DNA repair"/>
    <property type="evidence" value="ECO:0007669"/>
    <property type="project" value="UniProtKB-KW"/>
</dbReference>
<evidence type="ECO:0000256" key="3">
    <source>
        <dbReference type="ARBA" id="ARBA00013308"/>
    </source>
</evidence>
<feature type="binding site" evidence="14">
    <location>
        <position position="421"/>
    </location>
    <ligand>
        <name>Zn(2+)</name>
        <dbReference type="ChEBI" id="CHEBI:29105"/>
    </ligand>
</feature>
<evidence type="ECO:0000259" key="16">
    <source>
        <dbReference type="PROSITE" id="PS50172"/>
    </source>
</evidence>
<dbReference type="Pfam" id="PF12826">
    <property type="entry name" value="HHH_2"/>
    <property type="match status" value="1"/>
</dbReference>
<dbReference type="InterPro" id="IPR041663">
    <property type="entry name" value="DisA/LigA_HHH"/>
</dbReference>
<dbReference type="InterPro" id="IPR004149">
    <property type="entry name" value="Znf_DNAligase_C4"/>
</dbReference>
<evidence type="ECO:0000256" key="11">
    <source>
        <dbReference type="ARBA" id="ARBA00023204"/>
    </source>
</evidence>
<dbReference type="Gene3D" id="6.20.10.30">
    <property type="match status" value="1"/>
</dbReference>
<evidence type="ECO:0000256" key="14">
    <source>
        <dbReference type="HAMAP-Rule" id="MF_01588"/>
    </source>
</evidence>
<dbReference type="FunFam" id="2.40.50.140:FF:000012">
    <property type="entry name" value="DNA ligase"/>
    <property type="match status" value="1"/>
</dbReference>
<evidence type="ECO:0000256" key="7">
    <source>
        <dbReference type="ARBA" id="ARBA00022763"/>
    </source>
</evidence>
<keyword evidence="5 14" id="KW-0235">DNA replication</keyword>
<dbReference type="PROSITE" id="PS01056">
    <property type="entry name" value="DNA_LIGASE_N2"/>
    <property type="match status" value="1"/>
</dbReference>
<dbReference type="InterPro" id="IPR003583">
    <property type="entry name" value="Hlx-hairpin-Hlx_DNA-bd_motif"/>
</dbReference>
<evidence type="ECO:0000256" key="1">
    <source>
        <dbReference type="ARBA" id="ARBA00004067"/>
    </source>
</evidence>
<gene>
    <name evidence="14 17" type="primary">ligA</name>
    <name evidence="17" type="ORF">HZA61_00705</name>
</gene>
<evidence type="ECO:0000256" key="13">
    <source>
        <dbReference type="ARBA" id="ARBA00060881"/>
    </source>
</evidence>
<feature type="binding site" evidence="14">
    <location>
        <position position="434"/>
    </location>
    <ligand>
        <name>Zn(2+)</name>
        <dbReference type="ChEBI" id="CHEBI:29105"/>
    </ligand>
</feature>
<comment type="function">
    <text evidence="1 14">DNA ligase that catalyzes the formation of phosphodiester linkages between 5'-phosphoryl and 3'-hydroxyl groups in double-stranded DNA using NAD as a coenzyme and as the energy source for the reaction. It is essential for DNA replication and repair of damaged DNA.</text>
</comment>
<dbReference type="Pfam" id="PF01653">
    <property type="entry name" value="DNA_ligase_aden"/>
    <property type="match status" value="1"/>
</dbReference>
<comment type="catalytic activity">
    <reaction evidence="12 14 15">
        <text>NAD(+) + (deoxyribonucleotide)n-3'-hydroxyl + 5'-phospho-(deoxyribonucleotide)m = (deoxyribonucleotide)n+m + AMP + beta-nicotinamide D-nucleotide.</text>
        <dbReference type="EC" id="6.5.1.2"/>
    </reaction>
</comment>
<dbReference type="AlphaFoldDB" id="A0A933W1N8"/>
<feature type="active site" description="N6-AMP-lysine intermediate" evidence="14">
    <location>
        <position position="122"/>
    </location>
</feature>
<dbReference type="SUPFAM" id="SSF50249">
    <property type="entry name" value="Nucleic acid-binding proteins"/>
    <property type="match status" value="1"/>
</dbReference>
<dbReference type="InterPro" id="IPR012340">
    <property type="entry name" value="NA-bd_OB-fold"/>
</dbReference>
<evidence type="ECO:0000256" key="15">
    <source>
        <dbReference type="RuleBase" id="RU000618"/>
    </source>
</evidence>
<feature type="domain" description="BRCT" evidence="16">
    <location>
        <begin position="598"/>
        <end position="678"/>
    </location>
</feature>
<dbReference type="PIRSF" id="PIRSF001604">
    <property type="entry name" value="LigA"/>
    <property type="match status" value="1"/>
</dbReference>
<keyword evidence="6 14" id="KW-0479">Metal-binding</keyword>
<dbReference type="Gene3D" id="1.10.287.610">
    <property type="entry name" value="Helix hairpin bin"/>
    <property type="match status" value="1"/>
</dbReference>
<dbReference type="GO" id="GO:0003677">
    <property type="term" value="F:DNA binding"/>
    <property type="evidence" value="ECO:0007669"/>
    <property type="project" value="InterPro"/>
</dbReference>
<dbReference type="SUPFAM" id="SSF52113">
    <property type="entry name" value="BRCT domain"/>
    <property type="match status" value="1"/>
</dbReference>
<dbReference type="InterPro" id="IPR001679">
    <property type="entry name" value="DNA_ligase"/>
</dbReference>
<feature type="binding site" evidence="14">
    <location>
        <begin position="34"/>
        <end position="38"/>
    </location>
    <ligand>
        <name>NAD(+)</name>
        <dbReference type="ChEBI" id="CHEBI:57540"/>
    </ligand>
</feature>
<feature type="binding site" evidence="14">
    <location>
        <position position="120"/>
    </location>
    <ligand>
        <name>NAD(+)</name>
        <dbReference type="ChEBI" id="CHEBI:57540"/>
    </ligand>
</feature>
<feature type="binding site" evidence="14">
    <location>
        <position position="440"/>
    </location>
    <ligand>
        <name>Zn(2+)</name>
        <dbReference type="ChEBI" id="CHEBI:29105"/>
    </ligand>
</feature>
<dbReference type="EMBL" id="JACRIW010000007">
    <property type="protein sequence ID" value="MBI5167983.1"/>
    <property type="molecule type" value="Genomic_DNA"/>
</dbReference>
<comment type="similarity">
    <text evidence="13 14">Belongs to the NAD-dependent DNA ligase family. LigA subfamily.</text>
</comment>
<dbReference type="EC" id="6.5.1.2" evidence="2 14"/>
<feature type="binding site" evidence="14">
    <location>
        <position position="184"/>
    </location>
    <ligand>
        <name>NAD(+)</name>
        <dbReference type="ChEBI" id="CHEBI:57540"/>
    </ligand>
</feature>
<dbReference type="GO" id="GO:0006260">
    <property type="term" value="P:DNA replication"/>
    <property type="evidence" value="ECO:0007669"/>
    <property type="project" value="UniProtKB-KW"/>
</dbReference>
<feature type="binding site" evidence="14">
    <location>
        <begin position="83"/>
        <end position="84"/>
    </location>
    <ligand>
        <name>NAD(+)</name>
        <dbReference type="ChEBI" id="CHEBI:57540"/>
    </ligand>
</feature>
<evidence type="ECO:0000313" key="18">
    <source>
        <dbReference type="Proteomes" id="UP000696931"/>
    </source>
</evidence>
<dbReference type="NCBIfam" id="TIGR00575">
    <property type="entry name" value="dnlj"/>
    <property type="match status" value="1"/>
</dbReference>
<keyword evidence="11 14" id="KW-0234">DNA repair</keyword>
<comment type="caution">
    <text evidence="17">The sequence shown here is derived from an EMBL/GenBank/DDBJ whole genome shotgun (WGS) entry which is preliminary data.</text>
</comment>
<dbReference type="Gene3D" id="1.10.150.20">
    <property type="entry name" value="5' to 3' exonuclease, C-terminal subdomain"/>
    <property type="match status" value="2"/>
</dbReference>
<dbReference type="PROSITE" id="PS50172">
    <property type="entry name" value="BRCT"/>
    <property type="match status" value="1"/>
</dbReference>
<dbReference type="PANTHER" id="PTHR23389:SF9">
    <property type="entry name" value="DNA LIGASE"/>
    <property type="match status" value="1"/>
</dbReference>
<dbReference type="SUPFAM" id="SSF47781">
    <property type="entry name" value="RuvA domain 2-like"/>
    <property type="match status" value="1"/>
</dbReference>
<keyword evidence="4 14" id="KW-0436">Ligase</keyword>
<reference evidence="17" key="1">
    <citation type="submission" date="2020-07" db="EMBL/GenBank/DDBJ databases">
        <title>Huge and variable diversity of episymbiotic CPR bacteria and DPANN archaea in groundwater ecosystems.</title>
        <authorList>
            <person name="He C.Y."/>
            <person name="Keren R."/>
            <person name="Whittaker M."/>
            <person name="Farag I.F."/>
            <person name="Doudna J."/>
            <person name="Cate J.H.D."/>
            <person name="Banfield J.F."/>
        </authorList>
    </citation>
    <scope>NUCLEOTIDE SEQUENCE</scope>
    <source>
        <strain evidence="17">NC_groundwater_1813_Pr3_B-0.1um_71_17</strain>
    </source>
</reference>
<dbReference type="InterPro" id="IPR036420">
    <property type="entry name" value="BRCT_dom_sf"/>
</dbReference>
<dbReference type="SMART" id="SM00532">
    <property type="entry name" value="LIGANc"/>
    <property type="match status" value="1"/>
</dbReference>
<feature type="binding site" evidence="14">
    <location>
        <position position="324"/>
    </location>
    <ligand>
        <name>NAD(+)</name>
        <dbReference type="ChEBI" id="CHEBI:57540"/>
    </ligand>
</feature>
<evidence type="ECO:0000256" key="10">
    <source>
        <dbReference type="ARBA" id="ARBA00023027"/>
    </source>
</evidence>
<comment type="cofactor">
    <cofactor evidence="14">
        <name>Mg(2+)</name>
        <dbReference type="ChEBI" id="CHEBI:18420"/>
    </cofactor>
    <cofactor evidence="14">
        <name>Mn(2+)</name>
        <dbReference type="ChEBI" id="CHEBI:29035"/>
    </cofactor>
</comment>
<dbReference type="NCBIfam" id="NF005932">
    <property type="entry name" value="PRK07956.1"/>
    <property type="match status" value="1"/>
</dbReference>
<dbReference type="FunFam" id="1.10.150.20:FF:000006">
    <property type="entry name" value="DNA ligase"/>
    <property type="match status" value="1"/>
</dbReference>
<feature type="binding site" evidence="14">
    <location>
        <position position="418"/>
    </location>
    <ligand>
        <name>Zn(2+)</name>
        <dbReference type="ChEBI" id="CHEBI:29105"/>
    </ligand>
</feature>
<dbReference type="Pfam" id="PF00533">
    <property type="entry name" value="BRCT"/>
    <property type="match status" value="1"/>
</dbReference>
<evidence type="ECO:0000256" key="12">
    <source>
        <dbReference type="ARBA" id="ARBA00034005"/>
    </source>
</evidence>
<sequence length="678" mass="74277">MTREQAQKRIEALAAEIREHDHRYYVLDKPGISDAAYDKLFRELRDLEEAHPDLRPADSPTLRVGGGLREAFRKVRHTAPMRSLDSLMNADEVREFDGRIKKGLGLDEGLFATEVEYRAEPKFDGLSIELVYEDGVFVRGSTRGDGEHGEDVTENLRTIRAVPLRLREDGPAEGRRGVLAVRGEALMPVAEFEALNARLIAADEEPFANARNAAAGAVRQLDAAITASRKLDFYAYDVLHADHAAFATQGALLDALRAWGFHVDGGARACAGVDEVITYHAAIGEKRDALPYEIDGVVVKVEDRATHARLGLRSRSPRYAFAFKFPPREEVTQVLDIVVQVGRTGKLTPVAQLKPVDVSGVTVSRATLHNQDELDRKDVRIGDTVRVRRAGDVIPEVVEVLLEKRPEGAARFVLPERCPVCDAAVEKEGAAHFCTNGLACPAQLERHLTHFTMRSAMDIVGLGEKTVKQLLEAKLVKDLADLYHLTPIDLVGLEGFAEKSIDNLIAAIEGSKSPRLERFLFALGIEHVGETVARLLADHFGALDGLVNATVDDLQEIHGIGPEVAESVHHFFASARNRKVLERLRAAGVRPVAEARPSGPRPLDGEIMVFTGGLESMPRPDAQRLAERNGAKIARGISRKVTLVVAGPGAGSKRADAERLGIRIIDEAEFLRITRSAE</sequence>
<keyword evidence="14" id="KW-0464">Manganese</keyword>
<evidence type="ECO:0000256" key="2">
    <source>
        <dbReference type="ARBA" id="ARBA00012722"/>
    </source>
</evidence>
<dbReference type="PROSITE" id="PS01055">
    <property type="entry name" value="DNA_LIGASE_N1"/>
    <property type="match status" value="1"/>
</dbReference>
<dbReference type="CDD" id="cd17748">
    <property type="entry name" value="BRCT_DNA_ligase_like"/>
    <property type="match status" value="1"/>
</dbReference>
<evidence type="ECO:0000313" key="17">
    <source>
        <dbReference type="EMBL" id="MBI5167983.1"/>
    </source>
</evidence>
<dbReference type="SMART" id="SM00278">
    <property type="entry name" value="HhH1"/>
    <property type="match status" value="4"/>
</dbReference>
<dbReference type="Gene3D" id="2.40.50.140">
    <property type="entry name" value="Nucleic acid-binding proteins"/>
    <property type="match status" value="1"/>
</dbReference>
<dbReference type="SUPFAM" id="SSF56091">
    <property type="entry name" value="DNA ligase/mRNA capping enzyme, catalytic domain"/>
    <property type="match status" value="1"/>
</dbReference>
<dbReference type="Pfam" id="PF03120">
    <property type="entry name" value="OB_DNA_ligase"/>
    <property type="match status" value="1"/>
</dbReference>
<dbReference type="InterPro" id="IPR013839">
    <property type="entry name" value="DNAligase_adenylation"/>
</dbReference>
<dbReference type="SMART" id="SM00292">
    <property type="entry name" value="BRCT"/>
    <property type="match status" value="1"/>
</dbReference>
<protein>
    <recommendedName>
        <fullName evidence="3 14">DNA ligase</fullName>
        <ecNumber evidence="2 14">6.5.1.2</ecNumber>
    </recommendedName>
    <alternativeName>
        <fullName evidence="14">Polydeoxyribonucleotide synthase [NAD(+)]</fullName>
    </alternativeName>
</protein>
<evidence type="ECO:0000256" key="9">
    <source>
        <dbReference type="ARBA" id="ARBA00022842"/>
    </source>
</evidence>
<dbReference type="Proteomes" id="UP000696931">
    <property type="component" value="Unassembled WGS sequence"/>
</dbReference>
<dbReference type="HAMAP" id="MF_01588">
    <property type="entry name" value="DNA_ligase_A"/>
    <property type="match status" value="1"/>
</dbReference>
<keyword evidence="9 14" id="KW-0460">Magnesium</keyword>
<evidence type="ECO:0000256" key="6">
    <source>
        <dbReference type="ARBA" id="ARBA00022723"/>
    </source>
</evidence>
<dbReference type="FunFam" id="1.10.287.610:FF:000002">
    <property type="entry name" value="DNA ligase"/>
    <property type="match status" value="1"/>
</dbReference>
<dbReference type="InterPro" id="IPR033136">
    <property type="entry name" value="DNA_ligase_CS"/>
</dbReference>
<evidence type="ECO:0000256" key="5">
    <source>
        <dbReference type="ARBA" id="ARBA00022705"/>
    </source>
</evidence>
<dbReference type="GO" id="GO:0003911">
    <property type="term" value="F:DNA ligase (NAD+) activity"/>
    <property type="evidence" value="ECO:0007669"/>
    <property type="project" value="UniProtKB-UniRule"/>
</dbReference>
<evidence type="ECO:0000256" key="8">
    <source>
        <dbReference type="ARBA" id="ARBA00022833"/>
    </source>
</evidence>
<dbReference type="PANTHER" id="PTHR23389">
    <property type="entry name" value="CHROMOSOME TRANSMISSION FIDELITY FACTOR 18"/>
    <property type="match status" value="1"/>
</dbReference>
<dbReference type="InterPro" id="IPR004150">
    <property type="entry name" value="NAD_DNA_ligase_OB"/>
</dbReference>
<dbReference type="InterPro" id="IPR018239">
    <property type="entry name" value="DNA_ligase_AS"/>
</dbReference>
<dbReference type="InterPro" id="IPR013840">
    <property type="entry name" value="DNAligase_N"/>
</dbReference>
<dbReference type="Pfam" id="PF14520">
    <property type="entry name" value="HHH_5"/>
    <property type="match status" value="1"/>
</dbReference>
<dbReference type="Pfam" id="PF03119">
    <property type="entry name" value="DNA_ligase_ZBD"/>
    <property type="match status" value="1"/>
</dbReference>
<accession>A0A933W1N8</accession>